<feature type="transmembrane region" description="Helical" evidence="7">
    <location>
        <begin position="163"/>
        <end position="183"/>
    </location>
</feature>
<keyword evidence="4 7" id="KW-0812">Transmembrane</keyword>
<evidence type="ECO:0000256" key="6">
    <source>
        <dbReference type="ARBA" id="ARBA00023136"/>
    </source>
</evidence>
<evidence type="ECO:0000256" key="3">
    <source>
        <dbReference type="ARBA" id="ARBA00022475"/>
    </source>
</evidence>
<feature type="transmembrane region" description="Helical" evidence="7">
    <location>
        <begin position="423"/>
        <end position="444"/>
    </location>
</feature>
<dbReference type="Proteomes" id="UP000290365">
    <property type="component" value="Chromosome"/>
</dbReference>
<dbReference type="AlphaFoldDB" id="A0A4P6JI00"/>
<feature type="transmembrane region" description="Helical" evidence="7">
    <location>
        <begin position="247"/>
        <end position="270"/>
    </location>
</feature>
<gene>
    <name evidence="9" type="ORF">EPA93_00160</name>
</gene>
<protein>
    <submittedName>
        <fullName evidence="9">DHA2 family efflux MFS transporter permease subunit</fullName>
    </submittedName>
</protein>
<feature type="transmembrane region" description="Helical" evidence="7">
    <location>
        <begin position="322"/>
        <end position="342"/>
    </location>
</feature>
<dbReference type="InterPro" id="IPR011701">
    <property type="entry name" value="MFS"/>
</dbReference>
<organism evidence="9 10">
    <name type="scientific">Ktedonosporobacter rubrisoli</name>
    <dbReference type="NCBI Taxonomy" id="2509675"/>
    <lineage>
        <taxon>Bacteria</taxon>
        <taxon>Bacillati</taxon>
        <taxon>Chloroflexota</taxon>
        <taxon>Ktedonobacteria</taxon>
        <taxon>Ktedonobacterales</taxon>
        <taxon>Ktedonosporobacteraceae</taxon>
        <taxon>Ktedonosporobacter</taxon>
    </lineage>
</organism>
<dbReference type="PANTHER" id="PTHR42718:SF42">
    <property type="entry name" value="EXPORT PROTEIN"/>
    <property type="match status" value="1"/>
</dbReference>
<evidence type="ECO:0000259" key="8">
    <source>
        <dbReference type="PROSITE" id="PS50850"/>
    </source>
</evidence>
<comment type="subcellular location">
    <subcellularLocation>
        <location evidence="1">Cell membrane</location>
        <topology evidence="1">Multi-pass membrane protein</topology>
    </subcellularLocation>
</comment>
<keyword evidence="6 7" id="KW-0472">Membrane</keyword>
<dbReference type="Pfam" id="PF07690">
    <property type="entry name" value="MFS_1"/>
    <property type="match status" value="1"/>
</dbReference>
<feature type="transmembrane region" description="Helical" evidence="7">
    <location>
        <begin position="500"/>
        <end position="523"/>
    </location>
</feature>
<dbReference type="NCBIfam" id="TIGR00711">
    <property type="entry name" value="efflux_EmrB"/>
    <property type="match status" value="1"/>
</dbReference>
<feature type="transmembrane region" description="Helical" evidence="7">
    <location>
        <begin position="291"/>
        <end position="310"/>
    </location>
</feature>
<keyword evidence="2" id="KW-0813">Transport</keyword>
<feature type="transmembrane region" description="Helical" evidence="7">
    <location>
        <begin position="354"/>
        <end position="373"/>
    </location>
</feature>
<dbReference type="PANTHER" id="PTHR42718">
    <property type="entry name" value="MAJOR FACILITATOR SUPERFAMILY MULTIDRUG TRANSPORTER MFSC"/>
    <property type="match status" value="1"/>
</dbReference>
<keyword evidence="10" id="KW-1185">Reference proteome</keyword>
<dbReference type="GO" id="GO:0022857">
    <property type="term" value="F:transmembrane transporter activity"/>
    <property type="evidence" value="ECO:0007669"/>
    <property type="project" value="InterPro"/>
</dbReference>
<dbReference type="EMBL" id="CP035758">
    <property type="protein sequence ID" value="QBD74490.1"/>
    <property type="molecule type" value="Genomic_DNA"/>
</dbReference>
<feature type="transmembrane region" description="Helical" evidence="7">
    <location>
        <begin position="101"/>
        <end position="124"/>
    </location>
</feature>
<feature type="domain" description="Major facilitator superfamily (MFS) profile" evidence="8">
    <location>
        <begin position="35"/>
        <end position="527"/>
    </location>
</feature>
<dbReference type="CDD" id="cd17321">
    <property type="entry name" value="MFS_MMR_MDR_like"/>
    <property type="match status" value="1"/>
</dbReference>
<dbReference type="KEGG" id="kbs:EPA93_00160"/>
<dbReference type="Gene3D" id="1.20.1250.20">
    <property type="entry name" value="MFS general substrate transporter like domains"/>
    <property type="match status" value="1"/>
</dbReference>
<feature type="transmembrane region" description="Helical" evidence="7">
    <location>
        <begin position="130"/>
        <end position="151"/>
    </location>
</feature>
<proteinExistence type="predicted"/>
<reference evidence="9 10" key="1">
    <citation type="submission" date="2019-01" db="EMBL/GenBank/DDBJ databases">
        <title>Ktedonosporobacter rubrisoli SCAWS-G2.</title>
        <authorList>
            <person name="Huang Y."/>
            <person name="Yan B."/>
        </authorList>
    </citation>
    <scope>NUCLEOTIDE SEQUENCE [LARGE SCALE GENOMIC DNA]</scope>
    <source>
        <strain evidence="9 10">SCAWS-G2</strain>
    </source>
</reference>
<dbReference type="OrthoDB" id="146360at2"/>
<dbReference type="InterPro" id="IPR020846">
    <property type="entry name" value="MFS_dom"/>
</dbReference>
<evidence type="ECO:0000256" key="5">
    <source>
        <dbReference type="ARBA" id="ARBA00022989"/>
    </source>
</evidence>
<feature type="transmembrane region" description="Helical" evidence="7">
    <location>
        <begin position="71"/>
        <end position="89"/>
    </location>
</feature>
<feature type="transmembrane region" description="Helical" evidence="7">
    <location>
        <begin position="34"/>
        <end position="59"/>
    </location>
</feature>
<dbReference type="RefSeq" id="WP_129885089.1">
    <property type="nucleotide sequence ID" value="NZ_CP035758.1"/>
</dbReference>
<evidence type="ECO:0000256" key="2">
    <source>
        <dbReference type="ARBA" id="ARBA00022448"/>
    </source>
</evidence>
<sequence>MPNFLKTPCDEGVIRAAPAPLSGMPQCAPHRGPWVLVATIFGSSMAFIDGSVVTVALPVLQEELHASAADAQWIVAAYSLLLAALILVGGALGDRFGRKRIFMFGITIFTLASVLCGLAPHILILILARAIQGIGGALLVPGSLAILSASFPEERRGRAIGTWSGMTSITSAIGPVLGGGLVQYVSWRWIFFINVPLAVLVLLVTIWHVPESRNESVSGRLDWRGTFLVVLGLGAIVYALIEAGPLGIGHPLVLAMFMLGVVGLCGWVLVEKRSLAPLIPLTLFRSRTFSGANVLTMLLYMALTGIMYFLPFNLIQVQGYSATAAGAAMLPFTLIMFLLSRWAGGLVTRYGAKLPLVVGPLVTAISFVLFAVPAQGGSYWITFFPAIVVLGIGMVITVAPLTTTVMGAVRERDAGVASGINNAVSRTAGLLAVAIFGLVVFFVFSRSLEQHMAMLHIAPGMRQLIEMQRERLAGIQIPGQVDYATQKMLRQAISASFIDGFRICSAVCAVLALASSVCAWLTIEPKKS</sequence>
<evidence type="ECO:0000313" key="9">
    <source>
        <dbReference type="EMBL" id="QBD74490.1"/>
    </source>
</evidence>
<keyword evidence="3" id="KW-1003">Cell membrane</keyword>
<keyword evidence="5 7" id="KW-1133">Transmembrane helix</keyword>
<dbReference type="InterPro" id="IPR036259">
    <property type="entry name" value="MFS_trans_sf"/>
</dbReference>
<dbReference type="Gene3D" id="1.20.1720.10">
    <property type="entry name" value="Multidrug resistance protein D"/>
    <property type="match status" value="1"/>
</dbReference>
<dbReference type="GO" id="GO:0005886">
    <property type="term" value="C:plasma membrane"/>
    <property type="evidence" value="ECO:0007669"/>
    <property type="project" value="UniProtKB-SubCell"/>
</dbReference>
<evidence type="ECO:0000313" key="10">
    <source>
        <dbReference type="Proteomes" id="UP000290365"/>
    </source>
</evidence>
<name>A0A4P6JI00_KTERU</name>
<dbReference type="PROSITE" id="PS50850">
    <property type="entry name" value="MFS"/>
    <property type="match status" value="1"/>
</dbReference>
<feature type="transmembrane region" description="Helical" evidence="7">
    <location>
        <begin position="379"/>
        <end position="402"/>
    </location>
</feature>
<dbReference type="InterPro" id="IPR004638">
    <property type="entry name" value="EmrB-like"/>
</dbReference>
<feature type="transmembrane region" description="Helical" evidence="7">
    <location>
        <begin position="189"/>
        <end position="209"/>
    </location>
</feature>
<feature type="transmembrane region" description="Helical" evidence="7">
    <location>
        <begin position="221"/>
        <end position="241"/>
    </location>
</feature>
<accession>A0A4P6JI00</accession>
<evidence type="ECO:0000256" key="7">
    <source>
        <dbReference type="SAM" id="Phobius"/>
    </source>
</evidence>
<evidence type="ECO:0000256" key="4">
    <source>
        <dbReference type="ARBA" id="ARBA00022692"/>
    </source>
</evidence>
<dbReference type="SUPFAM" id="SSF103473">
    <property type="entry name" value="MFS general substrate transporter"/>
    <property type="match status" value="1"/>
</dbReference>
<evidence type="ECO:0000256" key="1">
    <source>
        <dbReference type="ARBA" id="ARBA00004651"/>
    </source>
</evidence>